<evidence type="ECO:0000313" key="3">
    <source>
        <dbReference type="Proteomes" id="UP000249808"/>
    </source>
</evidence>
<dbReference type="Pfam" id="PF05656">
    <property type="entry name" value="DUF805"/>
    <property type="match status" value="1"/>
</dbReference>
<feature type="transmembrane region" description="Helical" evidence="1">
    <location>
        <begin position="88"/>
        <end position="107"/>
    </location>
</feature>
<dbReference type="Proteomes" id="UP000249808">
    <property type="component" value="Unassembled WGS sequence"/>
</dbReference>
<keyword evidence="1" id="KW-1133">Transmembrane helix</keyword>
<name>A0A327ZUC4_9STAP</name>
<comment type="caution">
    <text evidence="2">The sequence shown here is derived from an EMBL/GenBank/DDBJ whole genome shotgun (WGS) entry which is preliminary data.</text>
</comment>
<dbReference type="GO" id="GO:0016020">
    <property type="term" value="C:membrane"/>
    <property type="evidence" value="ECO:0007669"/>
    <property type="project" value="InterPro"/>
</dbReference>
<accession>A0A327ZUC4</accession>
<gene>
    <name evidence="2" type="ORF">BHU61_00660</name>
</gene>
<dbReference type="InterPro" id="IPR008523">
    <property type="entry name" value="DUF805"/>
</dbReference>
<keyword evidence="3" id="KW-1185">Reference proteome</keyword>
<protein>
    <recommendedName>
        <fullName evidence="4">DUF805 domain-containing protein</fullName>
    </recommendedName>
</protein>
<dbReference type="EMBL" id="PZJH01000001">
    <property type="protein sequence ID" value="RAK45990.1"/>
    <property type="molecule type" value="Genomic_DNA"/>
</dbReference>
<feature type="transmembrane region" description="Helical" evidence="1">
    <location>
        <begin position="54"/>
        <end position="72"/>
    </location>
</feature>
<feature type="transmembrane region" description="Helical" evidence="1">
    <location>
        <begin position="119"/>
        <end position="140"/>
    </location>
</feature>
<feature type="transmembrane region" description="Helical" evidence="1">
    <location>
        <begin position="23"/>
        <end position="42"/>
    </location>
</feature>
<reference evidence="2 3" key="1">
    <citation type="journal article" date="2018" name="Front. Microbiol.">
        <title>Description and Comparative Genomics of Macrococcus caseolyticus subsp. hominis subsp. nov., Macrococcus goetzii sp. nov., Macrococcus epidermidis sp. nov., and Macrococcus bohemicus sp. nov., Novel Macrococci From Human Clinical Material With Virulence Potential and Suspected Uptake of Foreign DNA by Natural Transformation.</title>
        <authorList>
            <person name="Maslanova I."/>
            <person name="Wertheimer Z."/>
            <person name="Sedlacek I."/>
            <person name="Svec P."/>
            <person name="Indrakova A."/>
            <person name="Kovarovic V."/>
            <person name="Schumann P."/>
            <person name="Sproer C."/>
            <person name="Kralova S."/>
            <person name="Sedo O."/>
            <person name="Kristofova L."/>
            <person name="Vrbovska V."/>
            <person name="Fuzik T."/>
            <person name="Petras P."/>
            <person name="Zdrahal Z."/>
            <person name="Ruzickova V."/>
            <person name="Doskar J."/>
            <person name="Pantucek R."/>
        </authorList>
    </citation>
    <scope>NUCLEOTIDE SEQUENCE [LARGE SCALE GENOMIC DNA]</scope>
    <source>
        <strain evidence="2 3">01/688</strain>
    </source>
</reference>
<keyword evidence="1" id="KW-0472">Membrane</keyword>
<organism evidence="2 3">
    <name type="scientific">Macrococcus epidermidis</name>
    <dbReference type="NCBI Taxonomy" id="1902580"/>
    <lineage>
        <taxon>Bacteria</taxon>
        <taxon>Bacillati</taxon>
        <taxon>Bacillota</taxon>
        <taxon>Bacilli</taxon>
        <taxon>Bacillales</taxon>
        <taxon>Staphylococcaceae</taxon>
        <taxon>Macrococcus</taxon>
    </lineage>
</organism>
<dbReference type="AlphaFoldDB" id="A0A327ZUC4"/>
<evidence type="ECO:0000313" key="2">
    <source>
        <dbReference type="EMBL" id="RAK45990.1"/>
    </source>
</evidence>
<sequence>MQSYLRFIKHAFDFDSKDSRQQFWLPFLIQMFICIVILLPLIKAEEGENILGRLLFVMIVMPVVLIPIYSAFQRRMLDVGKDSKIYKYFNIFYMFFGVIFMIYGLLYFFSDIKLFKDEIILPIIFLFFGLRFIFLLYYCALPTNKFKSTTDSI</sequence>
<evidence type="ECO:0000256" key="1">
    <source>
        <dbReference type="SAM" id="Phobius"/>
    </source>
</evidence>
<keyword evidence="1" id="KW-0812">Transmembrane</keyword>
<evidence type="ECO:0008006" key="4">
    <source>
        <dbReference type="Google" id="ProtNLM"/>
    </source>
</evidence>
<proteinExistence type="predicted"/>
<dbReference type="RefSeq" id="WP_111714168.1">
    <property type="nucleotide sequence ID" value="NZ_PZJH01000001.1"/>
</dbReference>